<dbReference type="SUPFAM" id="SSF52540">
    <property type="entry name" value="P-loop containing nucleoside triphosphate hydrolases"/>
    <property type="match status" value="1"/>
</dbReference>
<proteinExistence type="predicted"/>
<accession>A0A8E1RIH3</accession>
<dbReference type="InterPro" id="IPR018647">
    <property type="entry name" value="SLFN_3-like_DNA/RNA_helicase"/>
</dbReference>
<dbReference type="CDD" id="cd10439">
    <property type="entry name" value="GIY-YIG_COG3410"/>
    <property type="match status" value="1"/>
</dbReference>
<dbReference type="PROSITE" id="PS50164">
    <property type="entry name" value="GIY_YIG"/>
    <property type="match status" value="1"/>
</dbReference>
<dbReference type="Gene3D" id="3.40.50.300">
    <property type="entry name" value="P-loop containing nucleotide triphosphate hydrolases"/>
    <property type="match status" value="1"/>
</dbReference>
<evidence type="ECO:0000313" key="3">
    <source>
        <dbReference type="Proteomes" id="UP000051164"/>
    </source>
</evidence>
<dbReference type="InterPro" id="IPR000305">
    <property type="entry name" value="GIY-YIG_endonuc"/>
</dbReference>
<gene>
    <name evidence="2" type="ORF">FC95_GL002127</name>
</gene>
<dbReference type="SMART" id="SM00382">
    <property type="entry name" value="AAA"/>
    <property type="match status" value="1"/>
</dbReference>
<evidence type="ECO:0000313" key="2">
    <source>
        <dbReference type="EMBL" id="KRM50078.1"/>
    </source>
</evidence>
<organism evidence="2 3">
    <name type="scientific">Lentilactobacillus kefiri DSM 20587 = JCM 5818</name>
    <dbReference type="NCBI Taxonomy" id="1423764"/>
    <lineage>
        <taxon>Bacteria</taxon>
        <taxon>Bacillati</taxon>
        <taxon>Bacillota</taxon>
        <taxon>Bacilli</taxon>
        <taxon>Lactobacillales</taxon>
        <taxon>Lactobacillaceae</taxon>
        <taxon>Lentilactobacillus</taxon>
    </lineage>
</organism>
<dbReference type="Pfam" id="PF01541">
    <property type="entry name" value="GIY-YIG"/>
    <property type="match status" value="1"/>
</dbReference>
<feature type="domain" description="GIY-YIG" evidence="1">
    <location>
        <begin position="41"/>
        <end position="131"/>
    </location>
</feature>
<dbReference type="Pfam" id="PF09848">
    <property type="entry name" value="SLFN-g3_helicase"/>
    <property type="match status" value="1"/>
</dbReference>
<sequence length="593" mass="68638">MFTMSDIGYPIIEKIKYDSQATDNLTDVIDGDKLKRRLLMEYPTVYIIYSPIKSGGYKVYVGETNDIERRTEQHLNEDPRVRDDWRELSKSKDAQMFVIGHDHFNKSLTLDIENQMMLFMLGVPSVKRLNNRRENEQNEYYTSNEKDKIFSRIWRKLRGFDKNLFPVESIIRDSAIFKASPFHNLTTEQKNAKDIIVDKVIDALLSKKKGQLILVEGEAGSGKTVLLSTIFYLISTLKDDGSPLRQGFDHLKNYVLVNHDEQLKVYEDIIDKLNLNYQYDDVVSKPTHFINSHDESDPADVVLVDEAHLLWTQGKQAYRGQNQLDDILKRARITVAIFDRNQILKTEEYLEPQQIQNMEEKAMKQNNLIMLSNQLRIDANKETIEWIRDITDKKIIKKIPQDSKYDLRIFDDAKEMYEAIRDKALGDQKAGLSRILATFDWKYNGKRKPDNGGYWMVTAGDLSLPWNLQLKPKGSRSLKKLAWAEQEQTLDEVGSTYTIQGFDLNYCGVIIGPSVKYRNGHVVFDADASENTNAIRNRTLHDGKKRKVASQLLPNELNVLLTRGVHGLYIYAVDDELRKAMLKADEDCNRLHR</sequence>
<reference evidence="2 3" key="1">
    <citation type="journal article" date="2015" name="Genome Announc.">
        <title>Expanding the biotechnology potential of lactobacilli through comparative genomics of 213 strains and associated genera.</title>
        <authorList>
            <person name="Sun Z."/>
            <person name="Harris H.M."/>
            <person name="McCann A."/>
            <person name="Guo C."/>
            <person name="Argimon S."/>
            <person name="Zhang W."/>
            <person name="Yang X."/>
            <person name="Jeffery I.B."/>
            <person name="Cooney J.C."/>
            <person name="Kagawa T.F."/>
            <person name="Liu W."/>
            <person name="Song Y."/>
            <person name="Salvetti E."/>
            <person name="Wrobel A."/>
            <person name="Rasinkangas P."/>
            <person name="Parkhill J."/>
            <person name="Rea M.C."/>
            <person name="O'Sullivan O."/>
            <person name="Ritari J."/>
            <person name="Douillard F.P."/>
            <person name="Paul Ross R."/>
            <person name="Yang R."/>
            <person name="Briner A.E."/>
            <person name="Felis G.E."/>
            <person name="de Vos W.M."/>
            <person name="Barrangou R."/>
            <person name="Klaenhammer T.R."/>
            <person name="Caufield P.W."/>
            <person name="Cui Y."/>
            <person name="Zhang H."/>
            <person name="O'Toole P.W."/>
        </authorList>
    </citation>
    <scope>NUCLEOTIDE SEQUENCE [LARGE SCALE GENOMIC DNA]</scope>
    <source>
        <strain evidence="2 3">DSM 20587</strain>
    </source>
</reference>
<protein>
    <recommendedName>
        <fullName evidence="1">GIY-YIG domain-containing protein</fullName>
    </recommendedName>
</protein>
<dbReference type="Proteomes" id="UP000051164">
    <property type="component" value="Unassembled WGS sequence"/>
</dbReference>
<dbReference type="InterPro" id="IPR027417">
    <property type="entry name" value="P-loop_NTPase"/>
</dbReference>
<dbReference type="AlphaFoldDB" id="A0A8E1RIH3"/>
<evidence type="ECO:0000259" key="1">
    <source>
        <dbReference type="PROSITE" id="PS50164"/>
    </source>
</evidence>
<dbReference type="InterPro" id="IPR003593">
    <property type="entry name" value="AAA+_ATPase"/>
</dbReference>
<comment type="caution">
    <text evidence="2">The sequence shown here is derived from an EMBL/GenBank/DDBJ whole genome shotgun (WGS) entry which is preliminary data.</text>
</comment>
<dbReference type="EMBL" id="AYYV01000076">
    <property type="protein sequence ID" value="KRM50078.1"/>
    <property type="molecule type" value="Genomic_DNA"/>
</dbReference>
<name>A0A8E1RIH3_LENKE</name>